<reference evidence="1" key="1">
    <citation type="submission" date="2022-07" db="EMBL/GenBank/DDBJ databases">
        <title>Evaluation of T. orientalis genome assembly methods using nanopore sequencing and analysis of variation between genomes.</title>
        <authorList>
            <person name="Yam J."/>
            <person name="Micallef M.L."/>
            <person name="Liu M."/>
            <person name="Djordjevic S.P."/>
            <person name="Bogema D.R."/>
            <person name="Jenkins C."/>
        </authorList>
    </citation>
    <scope>NUCLEOTIDE SEQUENCE</scope>
    <source>
        <strain evidence="1">Fish Creek</strain>
    </source>
</reference>
<organism evidence="1 2">
    <name type="scientific">Theileria orientalis</name>
    <dbReference type="NCBI Taxonomy" id="68886"/>
    <lineage>
        <taxon>Eukaryota</taxon>
        <taxon>Sar</taxon>
        <taxon>Alveolata</taxon>
        <taxon>Apicomplexa</taxon>
        <taxon>Aconoidasida</taxon>
        <taxon>Piroplasmida</taxon>
        <taxon>Theileriidae</taxon>
        <taxon>Theileria</taxon>
    </lineage>
</organism>
<dbReference type="Proteomes" id="UP000244803">
    <property type="component" value="Chromosome 1"/>
</dbReference>
<sequence length="390" mass="44990">MWVSTSLRKDSFKLFVTRLINKFGRNSVDLTNIDNNLPNKTLSIADIKECVTRPDVTEENVEIIGDSISIQDDKDHTDDVDFEFVNIDKKVPKIEEIDQHLVERKKSTEKHVRFSDQVLLFDDGDVEFDLRSYCEQLRQFVVFDRLNENKNLHSFLTRMNADNVDEYLKGCKVSNYNNLRHLENYLNILYTFSCCGFRTTPDELKRVLDRLYSEYVGLLGGLRCNNEAGDTHQSTDEATVYSVNMNTYDSDMPTSSVKDTIEFNISNSESKSKLGRVEWLGRILALAMLSLCELGFFQDNLKKASDIIETLLFGELFDLFIDKSSGKLINSTLFLYSTTQLFGKDNVSEMELKYDRIIRAISKNEISLELSDLYYLRIAHLFISSRVIST</sequence>
<gene>
    <name evidence="1" type="ORF">MACJ_000904</name>
</gene>
<proteinExistence type="predicted"/>
<name>A0A976M4X4_THEOR</name>
<dbReference type="OrthoDB" id="275582at2759"/>
<evidence type="ECO:0000313" key="1">
    <source>
        <dbReference type="EMBL" id="UKJ88460.2"/>
    </source>
</evidence>
<dbReference type="AlphaFoldDB" id="A0A976M4X4"/>
<accession>A0A976M4X4</accession>
<dbReference type="EMBL" id="CP056065">
    <property type="protein sequence ID" value="UKJ88460.2"/>
    <property type="molecule type" value="Genomic_DNA"/>
</dbReference>
<evidence type="ECO:0000313" key="2">
    <source>
        <dbReference type="Proteomes" id="UP000244803"/>
    </source>
</evidence>
<protein>
    <submittedName>
        <fullName evidence="1">Uncharacterized protein</fullName>
    </submittedName>
</protein>